<feature type="region of interest" description="Disordered" evidence="2">
    <location>
        <begin position="1"/>
        <end position="45"/>
    </location>
</feature>
<dbReference type="InterPro" id="IPR003488">
    <property type="entry name" value="DprA"/>
</dbReference>
<dbReference type="Proteomes" id="UP000586918">
    <property type="component" value="Unassembled WGS sequence"/>
</dbReference>
<dbReference type="PANTHER" id="PTHR43022">
    <property type="entry name" value="PROTEIN SMF"/>
    <property type="match status" value="1"/>
</dbReference>
<comment type="similarity">
    <text evidence="1">Belongs to the DprA/Smf family.</text>
</comment>
<dbReference type="PANTHER" id="PTHR43022:SF1">
    <property type="entry name" value="PROTEIN SMF"/>
    <property type="match status" value="1"/>
</dbReference>
<evidence type="ECO:0000256" key="1">
    <source>
        <dbReference type="ARBA" id="ARBA00006525"/>
    </source>
</evidence>
<proteinExistence type="inferred from homology"/>
<dbReference type="Pfam" id="PF02481">
    <property type="entry name" value="DNA_processg_A"/>
    <property type="match status" value="1"/>
</dbReference>
<organism evidence="4 5">
    <name type="scientific">Pseudonocardia bannensis</name>
    <dbReference type="NCBI Taxonomy" id="630973"/>
    <lineage>
        <taxon>Bacteria</taxon>
        <taxon>Bacillati</taxon>
        <taxon>Actinomycetota</taxon>
        <taxon>Actinomycetes</taxon>
        <taxon>Pseudonocardiales</taxon>
        <taxon>Pseudonocardiaceae</taxon>
        <taxon>Pseudonocardia</taxon>
    </lineage>
</organism>
<reference evidence="4 5" key="1">
    <citation type="submission" date="2020-04" db="EMBL/GenBank/DDBJ databases">
        <authorList>
            <person name="Klaysubun C."/>
            <person name="Duangmal K."/>
            <person name="Lipun K."/>
        </authorList>
    </citation>
    <scope>NUCLEOTIDE SEQUENCE [LARGE SCALE GENOMIC DNA]</scope>
    <source>
        <strain evidence="4 5">DSM 45300</strain>
    </source>
</reference>
<dbReference type="RefSeq" id="WP_169413863.1">
    <property type="nucleotide sequence ID" value="NZ_JAAXKZ010000059.1"/>
</dbReference>
<feature type="domain" description="Smf/DprA SLOG" evidence="3">
    <location>
        <begin position="120"/>
        <end position="338"/>
    </location>
</feature>
<dbReference type="EMBL" id="JAAXKZ010000059">
    <property type="protein sequence ID" value="NMH93162.1"/>
    <property type="molecule type" value="Genomic_DNA"/>
</dbReference>
<dbReference type="Gene3D" id="3.40.50.450">
    <property type="match status" value="1"/>
</dbReference>
<evidence type="ECO:0000313" key="4">
    <source>
        <dbReference type="EMBL" id="NMH93162.1"/>
    </source>
</evidence>
<evidence type="ECO:0000313" key="5">
    <source>
        <dbReference type="Proteomes" id="UP000586918"/>
    </source>
</evidence>
<protein>
    <submittedName>
        <fullName evidence="4">DNA-protecting protein DprA</fullName>
    </submittedName>
</protein>
<keyword evidence="5" id="KW-1185">Reference proteome</keyword>
<evidence type="ECO:0000256" key="2">
    <source>
        <dbReference type="SAM" id="MobiDB-lite"/>
    </source>
</evidence>
<gene>
    <name evidence="4" type="primary">dprA</name>
    <name evidence="4" type="ORF">HF519_16595</name>
</gene>
<dbReference type="InterPro" id="IPR057666">
    <property type="entry name" value="DrpA_SLOG"/>
</dbReference>
<evidence type="ECO:0000259" key="3">
    <source>
        <dbReference type="Pfam" id="PF02481"/>
    </source>
</evidence>
<dbReference type="SUPFAM" id="SSF102405">
    <property type="entry name" value="MCP/YpsA-like"/>
    <property type="match status" value="1"/>
</dbReference>
<comment type="caution">
    <text evidence="4">The sequence shown here is derived from an EMBL/GenBank/DDBJ whole genome shotgun (WGS) entry which is preliminary data.</text>
</comment>
<name>A0A848DKE8_9PSEU</name>
<sequence length="423" mass="43767">MNERASKWSALGERASEWSALDEPASGSPALGERSSGSPAVAASAPAPEVVRARAYLSRVAEPPAAALAGFVEQMGPVEAADRVRRGAVPEKVAVETAARRGVDRAEADLTAAEAVGARLLVPEDPDWPQWQFAAFALSGSADLAPPIALWTRGPGRAVEAGERAVAVVGARAATGYGMHIAGDFGAGLADRGFTVVSGAALGIDGAAHRGALAVEGPTVAVLACGIDRAYPTSHTALLRRIAEVGLVVTEYPPGAVPARHRFLVRNRLLAGLAGGTVVVEAGLRSGAQRTAADARALGRLVMAVPGPVTSGMSAGCHELIRAGALLVSRVEEVLETVGRLGIDLATEPARPERPTDGLDPVQVLVLDALPARAARDIRWLALEAGVPAEAVRPALVELERRGLAEYREGRWQRPPRKRSGGG</sequence>
<dbReference type="NCBIfam" id="TIGR00732">
    <property type="entry name" value="dprA"/>
    <property type="match status" value="1"/>
</dbReference>
<dbReference type="GO" id="GO:0009294">
    <property type="term" value="P:DNA-mediated transformation"/>
    <property type="evidence" value="ECO:0007669"/>
    <property type="project" value="InterPro"/>
</dbReference>
<dbReference type="AlphaFoldDB" id="A0A848DKE8"/>
<feature type="compositionally biased region" description="Low complexity" evidence="2">
    <location>
        <begin position="34"/>
        <end position="45"/>
    </location>
</feature>
<accession>A0A848DKE8</accession>